<dbReference type="InterPro" id="IPR010128">
    <property type="entry name" value="ATPase_T1SS_PrtD-like"/>
</dbReference>
<accession>A0ABR6N1D8</accession>
<dbReference type="PANTHER" id="PTHR43394">
    <property type="entry name" value="ATP-DEPENDENT PERMEASE MDL1, MITOCHONDRIAL"/>
    <property type="match status" value="1"/>
</dbReference>
<dbReference type="InterPro" id="IPR039421">
    <property type="entry name" value="Type_1_exporter"/>
</dbReference>
<evidence type="ECO:0000313" key="12">
    <source>
        <dbReference type="Proteomes" id="UP000560131"/>
    </source>
</evidence>
<evidence type="ECO:0000256" key="8">
    <source>
        <dbReference type="SAM" id="Phobius"/>
    </source>
</evidence>
<name>A0ABR6N1D8_9SPHN</name>
<dbReference type="SUPFAM" id="SSF52540">
    <property type="entry name" value="P-loop containing nucleoside triphosphate hydrolases"/>
    <property type="match status" value="1"/>
</dbReference>
<feature type="transmembrane region" description="Helical" evidence="8">
    <location>
        <begin position="59"/>
        <end position="78"/>
    </location>
</feature>
<dbReference type="PANTHER" id="PTHR43394:SF1">
    <property type="entry name" value="ATP-BINDING CASSETTE SUB-FAMILY B MEMBER 10, MITOCHONDRIAL"/>
    <property type="match status" value="1"/>
</dbReference>
<dbReference type="RefSeq" id="WP_246346370.1">
    <property type="nucleotide sequence ID" value="NZ_BAABAR010000002.1"/>
</dbReference>
<sequence>MMITTNPGAEGPMRAALSLCRRHIVAAFGFSALVNILYIAPTLYMLQVYDRVVPTHGRLTLWFLTAVLLFALVTLSMLDRVRTRLLVRAGVRLDATLAPLLLDATIGRPDQPVARQALREFDNVRQTLSGPGVLALFDAPWTPIYVGVCFLVHPVLGVVALVGGTILPLIAWRNEKGTRTALERAQIAATTSYASQEAMLGGAEAVRALGMRRAMVTRQLRYRETMLALQTRAGFTGGNYMTATKFVRLALQSLALGLGALLAIDNQISGGSIFAASFLISRALAPIEMLIGSWKGIAQAHGSYLRLDKLLTETQTAGAVTQLPAPKGTLRLENVTLFNDTRDGTIISDVSLPIAAGEVIAIVGPSGAGKSTLARIIAGAIRPDRGRVRIDGADATDWDPEQLAEHIGYLPQDPSLFAGTVKENIARFRTELAHDPAAIDAAAIKAAERARARELIQRLPGGFDHELKPGGRGLSAGQAQRVALARAMFGDPAVLILDEPNAHLDAEGDGALLAAIDHYKKAGHTILVVSHKLGILPVVDKLLVMRGGRVEMFGPRDEVLPKIAPQRPRAVPAAPAKPAPTITAPSASA</sequence>
<keyword evidence="12" id="KW-1185">Reference proteome</keyword>
<dbReference type="InterPro" id="IPR017871">
    <property type="entry name" value="ABC_transporter-like_CS"/>
</dbReference>
<feature type="region of interest" description="Disordered" evidence="7">
    <location>
        <begin position="564"/>
        <end position="589"/>
    </location>
</feature>
<evidence type="ECO:0000256" key="5">
    <source>
        <dbReference type="ARBA" id="ARBA00022989"/>
    </source>
</evidence>
<keyword evidence="6 8" id="KW-0472">Membrane</keyword>
<dbReference type="Pfam" id="PF00005">
    <property type="entry name" value="ABC_tran"/>
    <property type="match status" value="1"/>
</dbReference>
<dbReference type="PROSITE" id="PS50929">
    <property type="entry name" value="ABC_TM1F"/>
    <property type="match status" value="1"/>
</dbReference>
<dbReference type="EMBL" id="JACIJN010000001">
    <property type="protein sequence ID" value="MBB5724581.1"/>
    <property type="molecule type" value="Genomic_DNA"/>
</dbReference>
<dbReference type="Gene3D" id="3.40.50.300">
    <property type="entry name" value="P-loop containing nucleotide triphosphate hydrolases"/>
    <property type="match status" value="1"/>
</dbReference>
<reference evidence="11 12" key="1">
    <citation type="submission" date="2020-08" db="EMBL/GenBank/DDBJ databases">
        <title>Genomic Encyclopedia of Type Strains, Phase IV (KMG-IV): sequencing the most valuable type-strain genomes for metagenomic binning, comparative biology and taxonomic classification.</title>
        <authorList>
            <person name="Goeker M."/>
        </authorList>
    </citation>
    <scope>NUCLEOTIDE SEQUENCE [LARGE SCALE GENOMIC DNA]</scope>
    <source>
        <strain evidence="11 12">DSM 101535</strain>
    </source>
</reference>
<dbReference type="InterPro" id="IPR003593">
    <property type="entry name" value="AAA+_ATPase"/>
</dbReference>
<organism evidence="11 12">
    <name type="scientific">Sphingomonas endophytica</name>
    <dbReference type="NCBI Taxonomy" id="869719"/>
    <lineage>
        <taxon>Bacteria</taxon>
        <taxon>Pseudomonadati</taxon>
        <taxon>Pseudomonadota</taxon>
        <taxon>Alphaproteobacteria</taxon>
        <taxon>Sphingomonadales</taxon>
        <taxon>Sphingomonadaceae</taxon>
        <taxon>Sphingomonas</taxon>
    </lineage>
</organism>
<proteinExistence type="predicted"/>
<feature type="domain" description="ABC transmembrane type-1" evidence="10">
    <location>
        <begin position="25"/>
        <end position="299"/>
    </location>
</feature>
<evidence type="ECO:0000256" key="2">
    <source>
        <dbReference type="ARBA" id="ARBA00022692"/>
    </source>
</evidence>
<comment type="caution">
    <text evidence="11">The sequence shown here is derived from an EMBL/GenBank/DDBJ whole genome shotgun (WGS) entry which is preliminary data.</text>
</comment>
<evidence type="ECO:0000256" key="4">
    <source>
        <dbReference type="ARBA" id="ARBA00022840"/>
    </source>
</evidence>
<evidence type="ECO:0000259" key="9">
    <source>
        <dbReference type="PROSITE" id="PS50893"/>
    </source>
</evidence>
<gene>
    <name evidence="11" type="ORF">FHS97_000481</name>
</gene>
<dbReference type="PROSITE" id="PS50893">
    <property type="entry name" value="ABC_TRANSPORTER_2"/>
    <property type="match status" value="1"/>
</dbReference>
<dbReference type="NCBIfam" id="TIGR01842">
    <property type="entry name" value="type_I_sec_PrtD"/>
    <property type="match status" value="1"/>
</dbReference>
<dbReference type="Gene3D" id="1.20.1560.10">
    <property type="entry name" value="ABC transporter type 1, transmembrane domain"/>
    <property type="match status" value="1"/>
</dbReference>
<dbReference type="SUPFAM" id="SSF90123">
    <property type="entry name" value="ABC transporter transmembrane region"/>
    <property type="match status" value="1"/>
</dbReference>
<dbReference type="GO" id="GO:0005524">
    <property type="term" value="F:ATP binding"/>
    <property type="evidence" value="ECO:0007669"/>
    <property type="project" value="UniProtKB-KW"/>
</dbReference>
<evidence type="ECO:0000259" key="10">
    <source>
        <dbReference type="PROSITE" id="PS50929"/>
    </source>
</evidence>
<keyword evidence="5 8" id="KW-1133">Transmembrane helix</keyword>
<comment type="subcellular location">
    <subcellularLocation>
        <location evidence="1">Cell membrane</location>
        <topology evidence="1">Multi-pass membrane protein</topology>
    </subcellularLocation>
</comment>
<feature type="transmembrane region" description="Helical" evidence="8">
    <location>
        <begin position="24"/>
        <end position="47"/>
    </location>
</feature>
<dbReference type="InterPro" id="IPR027417">
    <property type="entry name" value="P-loop_NTPase"/>
</dbReference>
<dbReference type="InterPro" id="IPR003439">
    <property type="entry name" value="ABC_transporter-like_ATP-bd"/>
</dbReference>
<dbReference type="Proteomes" id="UP000560131">
    <property type="component" value="Unassembled WGS sequence"/>
</dbReference>
<dbReference type="InterPro" id="IPR036640">
    <property type="entry name" value="ABC1_TM_sf"/>
</dbReference>
<dbReference type="Pfam" id="PF00664">
    <property type="entry name" value="ABC_membrane"/>
    <property type="match status" value="1"/>
</dbReference>
<dbReference type="PROSITE" id="PS00211">
    <property type="entry name" value="ABC_TRANSPORTER_1"/>
    <property type="match status" value="1"/>
</dbReference>
<feature type="transmembrane region" description="Helical" evidence="8">
    <location>
        <begin position="144"/>
        <end position="170"/>
    </location>
</feature>
<evidence type="ECO:0000313" key="11">
    <source>
        <dbReference type="EMBL" id="MBB5724581.1"/>
    </source>
</evidence>
<feature type="domain" description="ABC transporter" evidence="9">
    <location>
        <begin position="330"/>
        <end position="572"/>
    </location>
</feature>
<evidence type="ECO:0000256" key="3">
    <source>
        <dbReference type="ARBA" id="ARBA00022741"/>
    </source>
</evidence>
<protein>
    <submittedName>
        <fullName evidence="11">ATP-binding cassette subfamily C protein</fullName>
    </submittedName>
</protein>
<dbReference type="InterPro" id="IPR011527">
    <property type="entry name" value="ABC1_TM_dom"/>
</dbReference>
<evidence type="ECO:0000256" key="7">
    <source>
        <dbReference type="SAM" id="MobiDB-lite"/>
    </source>
</evidence>
<keyword evidence="2 8" id="KW-0812">Transmembrane</keyword>
<evidence type="ECO:0000256" key="6">
    <source>
        <dbReference type="ARBA" id="ARBA00023136"/>
    </source>
</evidence>
<dbReference type="SMART" id="SM00382">
    <property type="entry name" value="AAA"/>
    <property type="match status" value="1"/>
</dbReference>
<keyword evidence="3" id="KW-0547">Nucleotide-binding</keyword>
<evidence type="ECO:0000256" key="1">
    <source>
        <dbReference type="ARBA" id="ARBA00004651"/>
    </source>
</evidence>
<keyword evidence="4 11" id="KW-0067">ATP-binding</keyword>